<feature type="transmembrane region" description="Helical" evidence="2">
    <location>
        <begin position="411"/>
        <end position="432"/>
    </location>
</feature>
<keyword evidence="2" id="KW-0812">Transmembrane</keyword>
<feature type="transmembrane region" description="Helical" evidence="2">
    <location>
        <begin position="97"/>
        <end position="121"/>
    </location>
</feature>
<accession>A0ABW9P0V4</accession>
<feature type="transmembrane region" description="Helical" evidence="2">
    <location>
        <begin position="444"/>
        <end position="463"/>
    </location>
</feature>
<reference evidence="3 4" key="1">
    <citation type="submission" date="2019-06" db="EMBL/GenBank/DDBJ databases">
        <title>Comparative genomics and metabolomics analyses of clavulanic acid producing Streptomyces species provides insight into specialized metabolism and evolution of beta-lactam biosynthetic gene clusters.</title>
        <authorList>
            <person name="Moore M.A."/>
            <person name="Cruz-Morales P."/>
            <person name="Barona Gomez F."/>
            <person name="Kapil T."/>
        </authorList>
    </citation>
    <scope>NUCLEOTIDE SEQUENCE [LARGE SCALE GENOMIC DNA]</scope>
    <source>
        <strain evidence="3 4">T-272</strain>
    </source>
</reference>
<sequence length="542" mass="54801">MTAPAGTTTGTNGRPARTSRPLAGTGALLRLALRRDRIMTPIWVLALSATLISGVGSIEALYGTTAERAALVRSLASDGSLRAMIGPVFDDSLGALVAWRLGGFAAIGAAVMSLVIVVRHTREEEETGRQELLSSAMVGRRAPLTAALLAALAADAALALIIALGLAGPTGSATGALALGLAIGLVGLLFACLAAVTAQLTESARQAKGLAAAALGAAYALRAAGDSSADDGSAVPTWLSPLGWAANVRPYADERWWVLLLLTAAVLAQGAVAYALAARRDVGMSFLPARPGPAEGRIATAAALAWRLQRGAVLGWAAAFLAAGIALGSMAGGVADLVGENEGTREIFERMGGQSELTDAFLAAMTGLFGMVAALFTAASVLRLHGEETSQRAEPVLAGAVGRIGWAAGHLLIAFGGSAAILLCAGLGLALGHGADFGPVMGAVLLQIPAVWLLGGVTTALWGALPKAAAASWAVVGLCLAIGWIGPALNLPETVLELSPFGHLPKLPGGTMEWEPVLILSALTAALLTAGLTALRHRDLRV</sequence>
<organism evidence="3 4">
    <name type="scientific">Streptomyces katsurahamanus</name>
    <dbReference type="NCBI Taxonomy" id="2577098"/>
    <lineage>
        <taxon>Bacteria</taxon>
        <taxon>Bacillati</taxon>
        <taxon>Actinomycetota</taxon>
        <taxon>Actinomycetes</taxon>
        <taxon>Kitasatosporales</taxon>
        <taxon>Streptomycetaceae</taxon>
        <taxon>Streptomyces</taxon>
    </lineage>
</organism>
<keyword evidence="4" id="KW-1185">Reference proteome</keyword>
<name>A0ABW9P0V4_9ACTN</name>
<feature type="transmembrane region" description="Helical" evidence="2">
    <location>
        <begin position="142"/>
        <end position="167"/>
    </location>
</feature>
<feature type="region of interest" description="Disordered" evidence="1">
    <location>
        <begin position="1"/>
        <end position="21"/>
    </location>
</feature>
<feature type="transmembrane region" description="Helical" evidence="2">
    <location>
        <begin position="517"/>
        <end position="535"/>
    </location>
</feature>
<dbReference type="RefSeq" id="WP_153486485.1">
    <property type="nucleotide sequence ID" value="NZ_VDEQ01000305.1"/>
</dbReference>
<feature type="transmembrane region" description="Helical" evidence="2">
    <location>
        <begin position="173"/>
        <end position="197"/>
    </location>
</feature>
<keyword evidence="2" id="KW-1133">Transmembrane helix</keyword>
<proteinExistence type="predicted"/>
<feature type="transmembrane region" description="Helical" evidence="2">
    <location>
        <begin position="470"/>
        <end position="489"/>
    </location>
</feature>
<evidence type="ECO:0000256" key="2">
    <source>
        <dbReference type="SAM" id="Phobius"/>
    </source>
</evidence>
<evidence type="ECO:0000313" key="4">
    <source>
        <dbReference type="Proteomes" id="UP000460558"/>
    </source>
</evidence>
<feature type="transmembrane region" description="Helical" evidence="2">
    <location>
        <begin position="38"/>
        <end position="58"/>
    </location>
</feature>
<evidence type="ECO:0000256" key="1">
    <source>
        <dbReference type="SAM" id="MobiDB-lite"/>
    </source>
</evidence>
<dbReference type="EMBL" id="VDEQ01000305">
    <property type="protein sequence ID" value="MQS39088.1"/>
    <property type="molecule type" value="Genomic_DNA"/>
</dbReference>
<dbReference type="Proteomes" id="UP000460558">
    <property type="component" value="Unassembled WGS sequence"/>
</dbReference>
<feature type="transmembrane region" description="Helical" evidence="2">
    <location>
        <begin position="360"/>
        <end position="382"/>
    </location>
</feature>
<feature type="transmembrane region" description="Helical" evidence="2">
    <location>
        <begin position="209"/>
        <end position="225"/>
    </location>
</feature>
<keyword evidence="2" id="KW-0472">Membrane</keyword>
<feature type="transmembrane region" description="Helical" evidence="2">
    <location>
        <begin position="313"/>
        <end position="335"/>
    </location>
</feature>
<comment type="caution">
    <text evidence="3">The sequence shown here is derived from an EMBL/GenBank/DDBJ whole genome shotgun (WGS) entry which is preliminary data.</text>
</comment>
<evidence type="ECO:0000313" key="3">
    <source>
        <dbReference type="EMBL" id="MQS39088.1"/>
    </source>
</evidence>
<feature type="transmembrane region" description="Helical" evidence="2">
    <location>
        <begin position="256"/>
        <end position="277"/>
    </location>
</feature>
<protein>
    <submittedName>
        <fullName evidence="3">ABC transporter permease</fullName>
    </submittedName>
</protein>
<gene>
    <name evidence="3" type="ORF">FFZ77_26970</name>
</gene>